<dbReference type="RefSeq" id="WP_190355234.1">
    <property type="nucleotide sequence ID" value="NZ_JAZAQF010000078.1"/>
</dbReference>
<evidence type="ECO:0000256" key="1">
    <source>
        <dbReference type="ARBA" id="ARBA00022763"/>
    </source>
</evidence>
<evidence type="ECO:0000313" key="6">
    <source>
        <dbReference type="Proteomes" id="UP001604335"/>
    </source>
</evidence>
<sequence length="267" mass="30926">MSYRLSPAKLTTYQTCPARYQFRYEYKIPTAGFGGAALGRSLHGALTRIYRDWDYSYPQKPGLSWIDACWTQETAGLTERQIAEGYDILVRYFHHWIEPSDRFLKPLATEAKIQGRLQINDLEFALTGRLDRLDWFDLDSLELIEYKTSRQFVEPDFDQLTMQVGLYAIAINQQWERELKYINLIFLRPGESVRIPVTEERLIAAQAVIADLAQRLRTDRAWEPNPGTHCDQCHYKQYCPAQTTSPEPIPTPNHPASILQLSLNLKP</sequence>
<reference evidence="6" key="1">
    <citation type="journal article" date="2024" name="Algal Res.">
        <title>Biochemical, toxicological and genomic investigation of a high-biomass producing Limnothrix strain isolated from Italian shallow drinking water reservoir.</title>
        <authorList>
            <person name="Simonazzi M."/>
            <person name="Shishido T.K."/>
            <person name="Delbaje E."/>
            <person name="Wahlsten M."/>
            <person name="Fewer D.P."/>
            <person name="Sivonen K."/>
            <person name="Pezzolesi L."/>
            <person name="Pistocchi R."/>
        </authorList>
    </citation>
    <scope>NUCLEOTIDE SEQUENCE [LARGE SCALE GENOMIC DNA]</scope>
    <source>
        <strain evidence="6">LRLZ20PSL1</strain>
    </source>
</reference>
<evidence type="ECO:0000256" key="2">
    <source>
        <dbReference type="ARBA" id="ARBA00022806"/>
    </source>
</evidence>
<dbReference type="Proteomes" id="UP001604335">
    <property type="component" value="Unassembled WGS sequence"/>
</dbReference>
<comment type="caution">
    <text evidence="5">The sequence shown here is derived from an EMBL/GenBank/DDBJ whole genome shotgun (WGS) entry which is preliminary data.</text>
</comment>
<dbReference type="EMBL" id="JAZAQF010000078">
    <property type="protein sequence ID" value="MFG3818594.1"/>
    <property type="molecule type" value="Genomic_DNA"/>
</dbReference>
<keyword evidence="6" id="KW-1185">Reference proteome</keyword>
<accession>A0ABW7CBR9</accession>
<organism evidence="5 6">
    <name type="scientific">Limnothrix redekei LRLZ20PSL1</name>
    <dbReference type="NCBI Taxonomy" id="3112953"/>
    <lineage>
        <taxon>Bacteria</taxon>
        <taxon>Bacillati</taxon>
        <taxon>Cyanobacteriota</taxon>
        <taxon>Cyanophyceae</taxon>
        <taxon>Pseudanabaenales</taxon>
        <taxon>Pseudanabaenaceae</taxon>
        <taxon>Limnothrix</taxon>
    </lineage>
</organism>
<keyword evidence="2" id="KW-0378">Hydrolase</keyword>
<keyword evidence="2" id="KW-0067">ATP-binding</keyword>
<proteinExistence type="predicted"/>
<dbReference type="Gene3D" id="3.90.320.10">
    <property type="match status" value="1"/>
</dbReference>
<name>A0ABW7CBR9_9CYAN</name>
<protein>
    <submittedName>
        <fullName evidence="5">PD-(D/E)XK nuclease family protein</fullName>
    </submittedName>
</protein>
<keyword evidence="2" id="KW-0347">Helicase</keyword>
<evidence type="ECO:0000256" key="3">
    <source>
        <dbReference type="ARBA" id="ARBA00023204"/>
    </source>
</evidence>
<evidence type="ECO:0000259" key="4">
    <source>
        <dbReference type="Pfam" id="PF12705"/>
    </source>
</evidence>
<dbReference type="InterPro" id="IPR011604">
    <property type="entry name" value="PDDEXK-like_dom_sf"/>
</dbReference>
<evidence type="ECO:0000313" key="5">
    <source>
        <dbReference type="EMBL" id="MFG3818594.1"/>
    </source>
</evidence>
<gene>
    <name evidence="5" type="ORF">VPK24_13160</name>
</gene>
<dbReference type="Pfam" id="PF12705">
    <property type="entry name" value="PDDEXK_1"/>
    <property type="match status" value="1"/>
</dbReference>
<keyword evidence="1" id="KW-0227">DNA damage</keyword>
<dbReference type="InterPro" id="IPR038726">
    <property type="entry name" value="PDDEXK_AddAB-type"/>
</dbReference>
<feature type="domain" description="PD-(D/E)XK endonuclease-like" evidence="4">
    <location>
        <begin position="4"/>
        <end position="240"/>
    </location>
</feature>
<keyword evidence="3" id="KW-0234">DNA repair</keyword>
<keyword evidence="2" id="KW-0547">Nucleotide-binding</keyword>